<dbReference type="SUPFAM" id="SSF56322">
    <property type="entry name" value="ADC synthase"/>
    <property type="match status" value="1"/>
</dbReference>
<dbReference type="EC" id="4.1.3.27" evidence="5 15"/>
<dbReference type="RefSeq" id="WP_034222296.1">
    <property type="nucleotide sequence ID" value="NZ_AVCJ01000010.1"/>
</dbReference>
<keyword evidence="12 15" id="KW-0456">Lyase</keyword>
<dbReference type="Gene3D" id="3.60.120.10">
    <property type="entry name" value="Anthranilate synthase"/>
    <property type="match status" value="1"/>
</dbReference>
<dbReference type="EMBL" id="AVCJ01000010">
    <property type="protein sequence ID" value="KFL36945.1"/>
    <property type="molecule type" value="Genomic_DNA"/>
</dbReference>
<feature type="domain" description="Chorismate-utilising enzyme C-terminal" evidence="16">
    <location>
        <begin position="223"/>
        <end position="476"/>
    </location>
</feature>
<comment type="similarity">
    <text evidence="3 15">Belongs to the anthranilate synthase component I family.</text>
</comment>
<name>A0A087MJ92_9GAMM</name>
<comment type="caution">
    <text evidence="18">The sequence shown here is derived from an EMBL/GenBank/DDBJ whole genome shotgun (WGS) entry which is preliminary data.</text>
</comment>
<evidence type="ECO:0000256" key="11">
    <source>
        <dbReference type="ARBA" id="ARBA00023141"/>
    </source>
</evidence>
<feature type="domain" description="Anthranilate synthase component I N-terminal" evidence="17">
    <location>
        <begin position="27"/>
        <end position="170"/>
    </location>
</feature>
<organism evidence="18 19">
    <name type="scientific">Arenimonas donghaensis DSM 18148 = HO3-R19</name>
    <dbReference type="NCBI Taxonomy" id="1121014"/>
    <lineage>
        <taxon>Bacteria</taxon>
        <taxon>Pseudomonadati</taxon>
        <taxon>Pseudomonadota</taxon>
        <taxon>Gammaproteobacteria</taxon>
        <taxon>Lysobacterales</taxon>
        <taxon>Lysobacteraceae</taxon>
        <taxon>Arenimonas</taxon>
    </lineage>
</organism>
<keyword evidence="8 15" id="KW-0479">Metal-binding</keyword>
<evidence type="ECO:0000313" key="19">
    <source>
        <dbReference type="Proteomes" id="UP000029085"/>
    </source>
</evidence>
<keyword evidence="9 15" id="KW-0822">Tryptophan biosynthesis</keyword>
<evidence type="ECO:0000256" key="7">
    <source>
        <dbReference type="ARBA" id="ARBA00022605"/>
    </source>
</evidence>
<dbReference type="PATRIC" id="fig|1121014.3.peg.1132"/>
<keyword evidence="19" id="KW-1185">Reference proteome</keyword>
<dbReference type="AlphaFoldDB" id="A0A087MJ92"/>
<dbReference type="InterPro" id="IPR015890">
    <property type="entry name" value="Chorismate_C"/>
</dbReference>
<evidence type="ECO:0000256" key="15">
    <source>
        <dbReference type="RuleBase" id="RU364045"/>
    </source>
</evidence>
<dbReference type="STRING" id="1121014.N788_11910"/>
<keyword evidence="11 15" id="KW-0057">Aromatic amino acid biosynthesis</keyword>
<comment type="cofactor">
    <cofactor evidence="1 15">
        <name>Mg(2+)</name>
        <dbReference type="ChEBI" id="CHEBI:18420"/>
    </cofactor>
</comment>
<gene>
    <name evidence="15" type="primary">trpE</name>
    <name evidence="18" type="ORF">N788_11910</name>
</gene>
<dbReference type="InterPro" id="IPR006805">
    <property type="entry name" value="Anth_synth_I_N"/>
</dbReference>
<comment type="pathway">
    <text evidence="2 15">Amino-acid biosynthesis; L-tryptophan biosynthesis; L-tryptophan from chorismate: step 1/5.</text>
</comment>
<dbReference type="PRINTS" id="PR00095">
    <property type="entry name" value="ANTSNTHASEI"/>
</dbReference>
<comment type="subunit">
    <text evidence="4 15">Heterotetramer consisting of two non-identical subunits: a beta subunit (TrpG) and a large alpha subunit (TrpE).</text>
</comment>
<dbReference type="NCBIfam" id="TIGR00564">
    <property type="entry name" value="trpE_most"/>
    <property type="match status" value="1"/>
</dbReference>
<evidence type="ECO:0000256" key="14">
    <source>
        <dbReference type="ARBA" id="ARBA00047683"/>
    </source>
</evidence>
<evidence type="ECO:0000313" key="18">
    <source>
        <dbReference type="EMBL" id="KFL36945.1"/>
    </source>
</evidence>
<evidence type="ECO:0000259" key="17">
    <source>
        <dbReference type="Pfam" id="PF04715"/>
    </source>
</evidence>
<dbReference type="GO" id="GO:0046872">
    <property type="term" value="F:metal ion binding"/>
    <property type="evidence" value="ECO:0007669"/>
    <property type="project" value="UniProtKB-KW"/>
</dbReference>
<reference evidence="18 19" key="2">
    <citation type="journal article" date="2015" name="Stand. Genomic Sci.">
        <title>High quality draft genomic sequence of Arenimonas donghaensis DSM 18148(T).</title>
        <authorList>
            <person name="Chen F."/>
            <person name="Wang H."/>
            <person name="Cao Y."/>
            <person name="Li X."/>
            <person name="Wang G."/>
        </authorList>
    </citation>
    <scope>NUCLEOTIDE SEQUENCE [LARGE SCALE GENOMIC DNA]</scope>
    <source>
        <strain evidence="18 19">HO3-R19</strain>
    </source>
</reference>
<dbReference type="InterPro" id="IPR005801">
    <property type="entry name" value="ADC_synthase"/>
</dbReference>
<evidence type="ECO:0000256" key="3">
    <source>
        <dbReference type="ARBA" id="ARBA00009562"/>
    </source>
</evidence>
<dbReference type="PANTHER" id="PTHR11236:SF48">
    <property type="entry name" value="ISOCHORISMATE SYNTHASE MENF"/>
    <property type="match status" value="1"/>
</dbReference>
<dbReference type="Pfam" id="PF04715">
    <property type="entry name" value="Anth_synt_I_N"/>
    <property type="match status" value="1"/>
</dbReference>
<protein>
    <recommendedName>
        <fullName evidence="6 15">Anthranilate synthase component 1</fullName>
        <ecNumber evidence="5 15">4.1.3.27</ecNumber>
    </recommendedName>
</protein>
<keyword evidence="10 15" id="KW-0460">Magnesium</keyword>
<evidence type="ECO:0000256" key="10">
    <source>
        <dbReference type="ARBA" id="ARBA00022842"/>
    </source>
</evidence>
<dbReference type="GO" id="GO:0000162">
    <property type="term" value="P:L-tryptophan biosynthetic process"/>
    <property type="evidence" value="ECO:0007669"/>
    <property type="project" value="UniProtKB-UniPathway"/>
</dbReference>
<evidence type="ECO:0000256" key="6">
    <source>
        <dbReference type="ARBA" id="ARBA00020653"/>
    </source>
</evidence>
<dbReference type="InterPro" id="IPR005256">
    <property type="entry name" value="Anth_synth_I_PabB"/>
</dbReference>
<comment type="function">
    <text evidence="13 15">Part of a heterotetrameric complex that catalyzes the two-step biosynthesis of anthranilate, an intermediate in the biosynthesis of L-tryptophan. In the first step, the glutamine-binding beta subunit (TrpG) of anthranilate synthase (AS) provides the glutamine amidotransferase activity which generates ammonia as a substrate that, along with chorismate, is used in the second step, catalyzed by the large alpha subunit of AS (TrpE) to produce anthranilate. In the absence of TrpG, TrpE can synthesize anthranilate directly from chorismate and high concentrations of ammonia.</text>
</comment>
<dbReference type="Pfam" id="PF00425">
    <property type="entry name" value="Chorismate_bind"/>
    <property type="match status" value="1"/>
</dbReference>
<sequence length="491" mass="54260">MISAEDFQTLARAGHNRIPVVREVLSDLDTPLSVYLKLADGPHTYLFESVEGGETWGRYSIIGLPARRTYTFRGHDLQVRDHGEVVQTRTLEDPLAEVDRLRASFTVPRLPGLPDFTGGLVGYFGFETIGWIESRLAGGDKPDQLGTPDALLMLSEEVAVFDNLKGRLYLVVHADPGEPQAYARAVRRLDELVHRLRHSGRSYPDVLDPSLLQEQDFVSGFTREGFLVAVERCKEYIRAGDIFQVVLSQRMSVPFRARPVDVYRALRALNPSPYMYFLDLGDTQVVGSSPEILVRLQGGEVTVRPIAGTRPRGDTPEADAALEAELLADPKERAEHLMLIDLGRNDVGRVAEPGSVEVPDRFIIERYSHVMHIVSEVRGQLQPGLSFADVIKATFPAGTVSGAPKIRALEVIRELEPIKRNIYSGAVGYLNWWGDADTAIAIRTAVIQDGRLHVQAGAGIVHDSDPVKEWEETMNKGRALFRAVAQAAGGL</sequence>
<evidence type="ECO:0000259" key="16">
    <source>
        <dbReference type="Pfam" id="PF00425"/>
    </source>
</evidence>
<dbReference type="InterPro" id="IPR019999">
    <property type="entry name" value="Anth_synth_I-like"/>
</dbReference>
<comment type="catalytic activity">
    <reaction evidence="14 15">
        <text>chorismate + L-glutamine = anthranilate + pyruvate + L-glutamate + H(+)</text>
        <dbReference type="Rhea" id="RHEA:21732"/>
        <dbReference type="ChEBI" id="CHEBI:15361"/>
        <dbReference type="ChEBI" id="CHEBI:15378"/>
        <dbReference type="ChEBI" id="CHEBI:16567"/>
        <dbReference type="ChEBI" id="CHEBI:29748"/>
        <dbReference type="ChEBI" id="CHEBI:29985"/>
        <dbReference type="ChEBI" id="CHEBI:58359"/>
        <dbReference type="EC" id="4.1.3.27"/>
    </reaction>
</comment>
<evidence type="ECO:0000256" key="13">
    <source>
        <dbReference type="ARBA" id="ARBA00025634"/>
    </source>
</evidence>
<proteinExistence type="inferred from homology"/>
<evidence type="ECO:0000256" key="12">
    <source>
        <dbReference type="ARBA" id="ARBA00023239"/>
    </source>
</evidence>
<dbReference type="GO" id="GO:0004049">
    <property type="term" value="F:anthranilate synthase activity"/>
    <property type="evidence" value="ECO:0007669"/>
    <property type="project" value="UniProtKB-EC"/>
</dbReference>
<evidence type="ECO:0000256" key="9">
    <source>
        <dbReference type="ARBA" id="ARBA00022822"/>
    </source>
</evidence>
<evidence type="ECO:0000256" key="1">
    <source>
        <dbReference type="ARBA" id="ARBA00001946"/>
    </source>
</evidence>
<evidence type="ECO:0000256" key="4">
    <source>
        <dbReference type="ARBA" id="ARBA00011575"/>
    </source>
</evidence>
<evidence type="ECO:0000256" key="5">
    <source>
        <dbReference type="ARBA" id="ARBA00012266"/>
    </source>
</evidence>
<accession>A0A087MJ92</accession>
<dbReference type="UniPathway" id="UPA00035">
    <property type="reaction ID" value="UER00040"/>
</dbReference>
<dbReference type="Proteomes" id="UP000029085">
    <property type="component" value="Unassembled WGS sequence"/>
</dbReference>
<keyword evidence="7 15" id="KW-0028">Amino-acid biosynthesis</keyword>
<evidence type="ECO:0000256" key="2">
    <source>
        <dbReference type="ARBA" id="ARBA00004873"/>
    </source>
</evidence>
<reference evidence="19" key="1">
    <citation type="submission" date="2013-08" db="EMBL/GenBank/DDBJ databases">
        <title>Genome sequencing of Arenimonas donghaensis.</title>
        <authorList>
            <person name="Chen F."/>
            <person name="Wang G."/>
        </authorList>
    </citation>
    <scope>NUCLEOTIDE SEQUENCE [LARGE SCALE GENOMIC DNA]</scope>
    <source>
        <strain evidence="19">HO3-R19</strain>
    </source>
</reference>
<dbReference type="PANTHER" id="PTHR11236">
    <property type="entry name" value="AMINOBENZOATE/ANTHRANILATE SYNTHASE"/>
    <property type="match status" value="1"/>
</dbReference>
<evidence type="ECO:0000256" key="8">
    <source>
        <dbReference type="ARBA" id="ARBA00022723"/>
    </source>
</evidence>